<dbReference type="AlphaFoldDB" id="W3WVY0"/>
<dbReference type="InParanoid" id="W3WVY0"/>
<keyword evidence="5" id="KW-1185">Reference proteome</keyword>
<evidence type="ECO:0000313" key="5">
    <source>
        <dbReference type="Proteomes" id="UP000030651"/>
    </source>
</evidence>
<proteinExistence type="predicted"/>
<dbReference type="KEGG" id="pfy:PFICI_10885"/>
<dbReference type="HOGENOM" id="CLU_1023454_0_0_1"/>
<evidence type="ECO:0000256" key="2">
    <source>
        <dbReference type="SAM" id="MobiDB-lite"/>
    </source>
</evidence>
<dbReference type="InterPro" id="IPR001878">
    <property type="entry name" value="Znf_CCHC"/>
</dbReference>
<evidence type="ECO:0000259" key="3">
    <source>
        <dbReference type="PROSITE" id="PS50158"/>
    </source>
</evidence>
<feature type="region of interest" description="Disordered" evidence="2">
    <location>
        <begin position="27"/>
        <end position="99"/>
    </location>
</feature>
<dbReference type="SUPFAM" id="SSF57756">
    <property type="entry name" value="Retrovirus zinc finger-like domains"/>
    <property type="match status" value="1"/>
</dbReference>
<evidence type="ECO:0000313" key="4">
    <source>
        <dbReference type="EMBL" id="ETS77011.1"/>
    </source>
</evidence>
<reference evidence="5" key="1">
    <citation type="journal article" date="2015" name="BMC Genomics">
        <title>Genomic and transcriptomic analysis of the endophytic fungus Pestalotiopsis fici reveals its lifestyle and high potential for synthesis of natural products.</title>
        <authorList>
            <person name="Wang X."/>
            <person name="Zhang X."/>
            <person name="Liu L."/>
            <person name="Xiang M."/>
            <person name="Wang W."/>
            <person name="Sun X."/>
            <person name="Che Y."/>
            <person name="Guo L."/>
            <person name="Liu G."/>
            <person name="Guo L."/>
            <person name="Wang C."/>
            <person name="Yin W.B."/>
            <person name="Stadler M."/>
            <person name="Zhang X."/>
            <person name="Liu X."/>
        </authorList>
    </citation>
    <scope>NUCLEOTIDE SEQUENCE [LARGE SCALE GENOMIC DNA]</scope>
    <source>
        <strain evidence="5">W106-1 / CGMCC3.15140</strain>
    </source>
</reference>
<gene>
    <name evidence="4" type="ORF">PFICI_10885</name>
</gene>
<dbReference type="Proteomes" id="UP000030651">
    <property type="component" value="Unassembled WGS sequence"/>
</dbReference>
<dbReference type="SMART" id="SM00343">
    <property type="entry name" value="ZnF_C2HC"/>
    <property type="match status" value="2"/>
</dbReference>
<dbReference type="Gene3D" id="4.10.60.10">
    <property type="entry name" value="Zinc finger, CCHC-type"/>
    <property type="match status" value="1"/>
</dbReference>
<sequence length="272" mass="28789">MSASTFNAPITTPSKMSWSDIVEMEYEEMSSSNIPTTTTSGAPSVSTESTTPSLKEANSTVNTPSKPSWSDIVQKEDKKVSTPSPASTTAVSNTPSMSTTPALKEAAQGLAHDLSVCPCAKDQVFQSSSSSSSSRRRGANTVIGNAAGVSYRYCNECNVYGHAQRDCAVRAARITKERADYAAYKARRAAYEARLAATDCRRCGELGHLARDCTATVAAPPPAQNVGKSNSQRKQKGGKNNSNKGDVLVGANGKRYQLQQGGIVAPVRGRRA</sequence>
<dbReference type="GO" id="GO:0003676">
    <property type="term" value="F:nucleic acid binding"/>
    <property type="evidence" value="ECO:0007669"/>
    <property type="project" value="InterPro"/>
</dbReference>
<name>W3WVY0_PESFW</name>
<feature type="domain" description="CCHC-type" evidence="3">
    <location>
        <begin position="200"/>
        <end position="213"/>
    </location>
</feature>
<dbReference type="GO" id="GO:0008270">
    <property type="term" value="F:zinc ion binding"/>
    <property type="evidence" value="ECO:0007669"/>
    <property type="project" value="UniProtKB-KW"/>
</dbReference>
<dbReference type="Pfam" id="PF00098">
    <property type="entry name" value="zf-CCHC"/>
    <property type="match status" value="1"/>
</dbReference>
<dbReference type="GeneID" id="19275898"/>
<keyword evidence="1" id="KW-0863">Zinc-finger</keyword>
<organism evidence="4 5">
    <name type="scientific">Pestalotiopsis fici (strain W106-1 / CGMCC3.15140)</name>
    <dbReference type="NCBI Taxonomy" id="1229662"/>
    <lineage>
        <taxon>Eukaryota</taxon>
        <taxon>Fungi</taxon>
        <taxon>Dikarya</taxon>
        <taxon>Ascomycota</taxon>
        <taxon>Pezizomycotina</taxon>
        <taxon>Sordariomycetes</taxon>
        <taxon>Xylariomycetidae</taxon>
        <taxon>Amphisphaeriales</taxon>
        <taxon>Sporocadaceae</taxon>
        <taxon>Pestalotiopsis</taxon>
    </lineage>
</organism>
<dbReference type="OrthoDB" id="3863715at2759"/>
<feature type="compositionally biased region" description="Polar residues" evidence="2">
    <location>
        <begin position="29"/>
        <end position="68"/>
    </location>
</feature>
<feature type="region of interest" description="Disordered" evidence="2">
    <location>
        <begin position="218"/>
        <end position="253"/>
    </location>
</feature>
<keyword evidence="1" id="KW-0862">Zinc</keyword>
<accession>W3WVY0</accession>
<dbReference type="EMBL" id="KI912116">
    <property type="protein sequence ID" value="ETS77011.1"/>
    <property type="molecule type" value="Genomic_DNA"/>
</dbReference>
<dbReference type="InterPro" id="IPR036875">
    <property type="entry name" value="Znf_CCHC_sf"/>
</dbReference>
<dbReference type="PROSITE" id="PS50158">
    <property type="entry name" value="ZF_CCHC"/>
    <property type="match status" value="1"/>
</dbReference>
<protein>
    <recommendedName>
        <fullName evidence="3">CCHC-type domain-containing protein</fullName>
    </recommendedName>
</protein>
<dbReference type="RefSeq" id="XP_007837657.1">
    <property type="nucleotide sequence ID" value="XM_007839466.1"/>
</dbReference>
<feature type="compositionally biased region" description="Low complexity" evidence="2">
    <location>
        <begin position="81"/>
        <end position="96"/>
    </location>
</feature>
<evidence type="ECO:0000256" key="1">
    <source>
        <dbReference type="PROSITE-ProRule" id="PRU00047"/>
    </source>
</evidence>
<keyword evidence="1" id="KW-0479">Metal-binding</keyword>